<proteinExistence type="predicted"/>
<gene>
    <name evidence="1" type="primary">ORF108789</name>
</gene>
<evidence type="ECO:0000313" key="1">
    <source>
        <dbReference type="EMBL" id="CEK78192.1"/>
    </source>
</evidence>
<organism evidence="1">
    <name type="scientific">Arion vulgaris</name>
    <dbReference type="NCBI Taxonomy" id="1028688"/>
    <lineage>
        <taxon>Eukaryota</taxon>
        <taxon>Metazoa</taxon>
        <taxon>Spiralia</taxon>
        <taxon>Lophotrochozoa</taxon>
        <taxon>Mollusca</taxon>
        <taxon>Gastropoda</taxon>
        <taxon>Heterobranchia</taxon>
        <taxon>Euthyneura</taxon>
        <taxon>Panpulmonata</taxon>
        <taxon>Eupulmonata</taxon>
        <taxon>Stylommatophora</taxon>
        <taxon>Helicina</taxon>
        <taxon>Arionoidea</taxon>
        <taxon>Arionidae</taxon>
        <taxon>Arion</taxon>
    </lineage>
</organism>
<accession>A0A0B7ABZ1</accession>
<dbReference type="EMBL" id="HACG01031327">
    <property type="protein sequence ID" value="CEK78192.1"/>
    <property type="molecule type" value="Transcribed_RNA"/>
</dbReference>
<name>A0A0B7ABZ1_9EUPU</name>
<reference evidence="1" key="1">
    <citation type="submission" date="2014-12" db="EMBL/GenBank/DDBJ databases">
        <title>Insight into the proteome of Arion vulgaris.</title>
        <authorList>
            <person name="Aradska J."/>
            <person name="Bulat T."/>
            <person name="Smidak R."/>
            <person name="Sarate P."/>
            <person name="Gangsoo J."/>
            <person name="Sialana F."/>
            <person name="Bilban M."/>
            <person name="Lubec G."/>
        </authorList>
    </citation>
    <scope>NUCLEOTIDE SEQUENCE</scope>
    <source>
        <tissue evidence="1">Skin</tissue>
    </source>
</reference>
<protein>
    <submittedName>
        <fullName evidence="1">Uncharacterized protein</fullName>
    </submittedName>
</protein>
<dbReference type="AlphaFoldDB" id="A0A0B7ABZ1"/>
<sequence>MVRLLHYCHVHDDDCHKKLGGGCDLEITGICIKHDMSLEELRPARMECA</sequence>